<dbReference type="RefSeq" id="WP_236981456.1">
    <property type="nucleotide sequence ID" value="NZ_BRXE01000012.1"/>
</dbReference>
<feature type="domain" description="DUF3644" evidence="1">
    <location>
        <begin position="10"/>
        <end position="189"/>
    </location>
</feature>
<evidence type="ECO:0000313" key="4">
    <source>
        <dbReference type="Proteomes" id="UP001064782"/>
    </source>
</evidence>
<keyword evidence="4" id="KW-1185">Reference proteome</keyword>
<dbReference type="AlphaFoldDB" id="A0A9P3Q489"/>
<evidence type="ECO:0000313" key="2">
    <source>
        <dbReference type="EMBL" id="GLB82457.1"/>
    </source>
</evidence>
<comment type="caution">
    <text evidence="3">The sequence shown here is derived from an EMBL/GenBank/DDBJ whole genome shotgun (WGS) entry which is preliminary data.</text>
</comment>
<dbReference type="EMBL" id="BRZI01000003">
    <property type="protein sequence ID" value="GLD28880.1"/>
    <property type="molecule type" value="Genomic_DNA"/>
</dbReference>
<organism evidence="3 4">
    <name type="scientific">Mycobacterium kiyosense</name>
    <dbReference type="NCBI Taxonomy" id="2871094"/>
    <lineage>
        <taxon>Bacteria</taxon>
        <taxon>Bacillati</taxon>
        <taxon>Actinomycetota</taxon>
        <taxon>Actinomycetes</taxon>
        <taxon>Mycobacteriales</taxon>
        <taxon>Mycobacteriaceae</taxon>
        <taxon>Mycobacterium</taxon>
    </lineage>
</organism>
<sequence length="343" mass="39634">MPRKPRWWYVLQDSKNEVRLAVDLYNRSGMERQLEAFIVHMSMGWLKLLQAHFERSGLDIFIRDERGWRIRHPDGGYKHRGLHDLAREQFAEIDPRKANLRFFTGLRNIIEHRYERDIAALVAGKTQAYLLNYEGTVIELFGDDEGLADELRFPLFLSSITGDAVDSLKKVRARIPKGVLEWVQDFDTSVEPDIAADQRFEFKVYLIPHKGAKTDADAAMTFVHEDELTDDQKGVMDQVRTIIRDRTVPIGGVDEFLPGAVVQQVNAQIDRDFTMHMHTQAWKYFNVRPATGAADKFKTKTQFCYWNKLVGKYVYTPAWVAYLARKLSDDEIYETVAAVNLGD</sequence>
<dbReference type="EMBL" id="BRXE01000012">
    <property type="protein sequence ID" value="GLB82457.1"/>
    <property type="molecule type" value="Genomic_DNA"/>
</dbReference>
<dbReference type="InterPro" id="IPR022104">
    <property type="entry name" value="DUF3644"/>
</dbReference>
<protein>
    <recommendedName>
        <fullName evidence="1">DUF3644 domain-containing protein</fullName>
    </recommendedName>
</protein>
<evidence type="ECO:0000313" key="3">
    <source>
        <dbReference type="EMBL" id="GLD28880.1"/>
    </source>
</evidence>
<reference evidence="3" key="1">
    <citation type="submission" date="2022-08" db="EMBL/GenBank/DDBJ databases">
        <title>Mycobacterium kiyosense sp. nov., scotochromogenic slow-glowing species isolated from respiratory specimens.</title>
        <authorList>
            <person name="Fukano H."/>
            <person name="Kazumi Y."/>
            <person name="Sakagami N."/>
            <person name="Ato M."/>
            <person name="Mitarai S."/>
            <person name="Hoshino Y."/>
        </authorList>
    </citation>
    <scope>NUCLEOTIDE SEQUENCE</scope>
    <source>
        <strain evidence="3">1413</strain>
        <strain evidence="2">SRL2020-028</strain>
    </source>
</reference>
<dbReference type="GeneID" id="83628279"/>
<proteinExistence type="predicted"/>
<dbReference type="Proteomes" id="UP001165663">
    <property type="component" value="Unassembled WGS sequence"/>
</dbReference>
<dbReference type="Pfam" id="PF12358">
    <property type="entry name" value="DUF3644"/>
    <property type="match status" value="1"/>
</dbReference>
<name>A0A9P3Q489_9MYCO</name>
<dbReference type="Proteomes" id="UP001064782">
    <property type="component" value="Unassembled WGS sequence"/>
</dbReference>
<accession>A0A9P3Q489</accession>
<evidence type="ECO:0000259" key="1">
    <source>
        <dbReference type="Pfam" id="PF12358"/>
    </source>
</evidence>
<gene>
    <name evidence="3" type="ORF">Mkiyose1413_07630</name>
    <name evidence="2" type="ORF">SRL2020028_17130</name>
</gene>